<gene>
    <name evidence="11" type="ORF">Metli_1175</name>
</gene>
<dbReference type="STRING" id="28892.Metli_1175"/>
<dbReference type="PROSITE" id="PS50109">
    <property type="entry name" value="HIS_KIN"/>
    <property type="match status" value="1"/>
</dbReference>
<protein>
    <recommendedName>
        <fullName evidence="2">histidine kinase</fullName>
        <ecNumber evidence="2">2.7.13.3</ecNumber>
    </recommendedName>
</protein>
<dbReference type="PROSITE" id="PS50112">
    <property type="entry name" value="PAS"/>
    <property type="match status" value="1"/>
</dbReference>
<comment type="caution">
    <text evidence="6">Lacks conserved residue(s) required for the propagation of feature annotation.</text>
</comment>
<dbReference type="EC" id="2.7.13.3" evidence="2"/>
<evidence type="ECO:0000259" key="10">
    <source>
        <dbReference type="PROSITE" id="PS50113"/>
    </source>
</evidence>
<evidence type="ECO:0000313" key="11">
    <source>
        <dbReference type="EMBL" id="EJG07131.1"/>
    </source>
</evidence>
<dbReference type="GO" id="GO:0016020">
    <property type="term" value="C:membrane"/>
    <property type="evidence" value="ECO:0007669"/>
    <property type="project" value="UniProtKB-SubCell"/>
</dbReference>
<dbReference type="GO" id="GO:0030295">
    <property type="term" value="F:protein kinase activator activity"/>
    <property type="evidence" value="ECO:0007669"/>
    <property type="project" value="TreeGrafter"/>
</dbReference>
<feature type="domain" description="PAS" evidence="9">
    <location>
        <begin position="140"/>
        <end position="184"/>
    </location>
</feature>
<dbReference type="CDD" id="cd00082">
    <property type="entry name" value="HisKA"/>
    <property type="match status" value="1"/>
</dbReference>
<sequence length="476" mass="53065">MMPDLDEDCEQIRILHMDNDPDLSRYIENISEKKRFLVVSCTSDQEALELLTREAFDIVIAEHLPPRMDGIALLRAARLIAPHLPFIFFTGSQDEDLPIDALNNGADHYIRKNRDPKSLSSGLGEAIFHAVRKIEEGRDQRENIRYIAEHCTDLIIVTDRDGEIVSVSPSSMTMLGYAPEEFPGAVLNDDQITGREIARRAGDGEEDRERAHEAGREIRVRKRDGAYATLDVRCSPICAGGARQGTLVIARDVTDLKREEERLRDVNKRLALLSSVTRHDILNQVAVLVGYLELLGEDLEDRPDLADVLKIIETATRKIEQQITFTREYEKIGIKAPCWQNVRDVLGNAQGPRKLKGVDLVVSTGTLEVYADQMLYKAFSSLIDNAVRHAGAFTTISVTFRTEGPEGIITFRDNGVGVSDAIKERIFSKGFGLDAGFGLYLTREILDITGISIAERGEAGKGACFEIRLPAGTWRC</sequence>
<dbReference type="NCBIfam" id="TIGR00229">
    <property type="entry name" value="sensory_box"/>
    <property type="match status" value="1"/>
</dbReference>
<dbReference type="AlphaFoldDB" id="J0RZW2"/>
<dbReference type="InterPro" id="IPR000700">
    <property type="entry name" value="PAS-assoc_C"/>
</dbReference>
<dbReference type="GO" id="GO:0000156">
    <property type="term" value="F:phosphorelay response regulator activity"/>
    <property type="evidence" value="ECO:0007669"/>
    <property type="project" value="TreeGrafter"/>
</dbReference>
<dbReference type="PROSITE" id="PS50110">
    <property type="entry name" value="RESPONSE_REGULATORY"/>
    <property type="match status" value="1"/>
</dbReference>
<evidence type="ECO:0000259" key="8">
    <source>
        <dbReference type="PROSITE" id="PS50110"/>
    </source>
</evidence>
<dbReference type="Pfam" id="PF02518">
    <property type="entry name" value="HATPase_c"/>
    <property type="match status" value="1"/>
</dbReference>
<dbReference type="SMART" id="SM00091">
    <property type="entry name" value="PAS"/>
    <property type="match status" value="1"/>
</dbReference>
<dbReference type="RefSeq" id="WP_004038823.1">
    <property type="nucleotide sequence ID" value="NZ_CM001555.1"/>
</dbReference>
<evidence type="ECO:0000256" key="5">
    <source>
        <dbReference type="ARBA" id="ARBA00023136"/>
    </source>
</evidence>
<feature type="domain" description="PAC" evidence="10">
    <location>
        <begin position="214"/>
        <end position="265"/>
    </location>
</feature>
<dbReference type="InterPro" id="IPR003594">
    <property type="entry name" value="HATPase_dom"/>
</dbReference>
<reference evidence="11 12" key="1">
    <citation type="submission" date="2011-08" db="EMBL/GenBank/DDBJ databases">
        <title>The complete genome of Methanofollis liminatans DSM 4140.</title>
        <authorList>
            <consortium name="US DOE Joint Genome Institute (JGI-PGF)"/>
            <person name="Lucas S."/>
            <person name="Han J."/>
            <person name="Lapidus A."/>
            <person name="Bruce D."/>
            <person name="Goodwin L."/>
            <person name="Pitluck S."/>
            <person name="Peters L."/>
            <person name="Kyrpides N."/>
            <person name="Mavromatis K."/>
            <person name="Ivanova N."/>
            <person name="Mikhailova N."/>
            <person name="Lu M."/>
            <person name="Detter J.C."/>
            <person name="Tapia R."/>
            <person name="Han C."/>
            <person name="Land M."/>
            <person name="Hauser L."/>
            <person name="Markowitz V."/>
            <person name="Cheng J.-F."/>
            <person name="Hugenholtz P."/>
            <person name="Woyke T."/>
            <person name="Wu D."/>
            <person name="Spring S."/>
            <person name="Schuler E."/>
            <person name="Brambilla E."/>
            <person name="Klenk H.-P."/>
            <person name="Eisen J.A."/>
        </authorList>
    </citation>
    <scope>NUCLEOTIDE SEQUENCE [LARGE SCALE GENOMIC DNA]</scope>
    <source>
        <strain evidence="11 12">DSM 4140</strain>
    </source>
</reference>
<dbReference type="SUPFAM" id="SSF55785">
    <property type="entry name" value="PYP-like sensor domain (PAS domain)"/>
    <property type="match status" value="1"/>
</dbReference>
<keyword evidence="12" id="KW-1185">Reference proteome</keyword>
<proteinExistence type="predicted"/>
<evidence type="ECO:0000256" key="3">
    <source>
        <dbReference type="ARBA" id="ARBA00022679"/>
    </source>
</evidence>
<dbReference type="InterPro" id="IPR011006">
    <property type="entry name" value="CheY-like_superfamily"/>
</dbReference>
<dbReference type="SMART" id="SM00387">
    <property type="entry name" value="HATPase_c"/>
    <property type="match status" value="1"/>
</dbReference>
<dbReference type="InterPro" id="IPR005467">
    <property type="entry name" value="His_kinase_dom"/>
</dbReference>
<dbReference type="GO" id="GO:0000155">
    <property type="term" value="F:phosphorelay sensor kinase activity"/>
    <property type="evidence" value="ECO:0007669"/>
    <property type="project" value="InterPro"/>
</dbReference>
<dbReference type="PANTHER" id="PTHR42878:SF15">
    <property type="entry name" value="BACTERIOPHYTOCHROME"/>
    <property type="match status" value="1"/>
</dbReference>
<dbReference type="InterPro" id="IPR000014">
    <property type="entry name" value="PAS"/>
</dbReference>
<accession>J0RZW2</accession>
<keyword evidence="4 11" id="KW-0418">Kinase</keyword>
<dbReference type="CDD" id="cd00075">
    <property type="entry name" value="HATPase"/>
    <property type="match status" value="1"/>
</dbReference>
<dbReference type="InterPro" id="IPR036890">
    <property type="entry name" value="HATPase_C_sf"/>
</dbReference>
<evidence type="ECO:0000256" key="6">
    <source>
        <dbReference type="PROSITE-ProRule" id="PRU00169"/>
    </source>
</evidence>
<dbReference type="EMBL" id="CM001555">
    <property type="protein sequence ID" value="EJG07131.1"/>
    <property type="molecule type" value="Genomic_DNA"/>
</dbReference>
<name>J0RZW2_9EURY</name>
<evidence type="ECO:0000313" key="12">
    <source>
        <dbReference type="Proteomes" id="UP000005095"/>
    </source>
</evidence>
<feature type="domain" description="Response regulatory" evidence="8">
    <location>
        <begin position="13"/>
        <end position="127"/>
    </location>
</feature>
<dbReference type="Pfam" id="PF00072">
    <property type="entry name" value="Response_reg"/>
    <property type="match status" value="1"/>
</dbReference>
<dbReference type="InterPro" id="IPR003661">
    <property type="entry name" value="HisK_dim/P_dom"/>
</dbReference>
<evidence type="ECO:0000259" key="7">
    <source>
        <dbReference type="PROSITE" id="PS50109"/>
    </source>
</evidence>
<dbReference type="Pfam" id="PF08448">
    <property type="entry name" value="PAS_4"/>
    <property type="match status" value="1"/>
</dbReference>
<dbReference type="HOGENOM" id="CLU_000445_114_72_2"/>
<dbReference type="InterPro" id="IPR035965">
    <property type="entry name" value="PAS-like_dom_sf"/>
</dbReference>
<dbReference type="InterPro" id="IPR050351">
    <property type="entry name" value="BphY/WalK/GraS-like"/>
</dbReference>
<dbReference type="Gene3D" id="3.40.50.2300">
    <property type="match status" value="1"/>
</dbReference>
<evidence type="ECO:0000259" key="9">
    <source>
        <dbReference type="PROSITE" id="PS50112"/>
    </source>
</evidence>
<evidence type="ECO:0000256" key="1">
    <source>
        <dbReference type="ARBA" id="ARBA00000085"/>
    </source>
</evidence>
<dbReference type="SUPFAM" id="SSF52172">
    <property type="entry name" value="CheY-like"/>
    <property type="match status" value="1"/>
</dbReference>
<dbReference type="InterPro" id="IPR001789">
    <property type="entry name" value="Sig_transdc_resp-reg_receiver"/>
</dbReference>
<evidence type="ECO:0000256" key="4">
    <source>
        <dbReference type="ARBA" id="ARBA00022777"/>
    </source>
</evidence>
<dbReference type="PROSITE" id="PS50113">
    <property type="entry name" value="PAC"/>
    <property type="match status" value="1"/>
</dbReference>
<organism evidence="11 12">
    <name type="scientific">Methanofollis liminatans DSM 4140</name>
    <dbReference type="NCBI Taxonomy" id="28892"/>
    <lineage>
        <taxon>Archaea</taxon>
        <taxon>Methanobacteriati</taxon>
        <taxon>Methanobacteriota</taxon>
        <taxon>Stenosarchaea group</taxon>
        <taxon>Methanomicrobia</taxon>
        <taxon>Methanomicrobiales</taxon>
        <taxon>Methanomicrobiaceae</taxon>
        <taxon>Methanofollis</taxon>
    </lineage>
</organism>
<dbReference type="CDD" id="cd00130">
    <property type="entry name" value="PAS"/>
    <property type="match status" value="1"/>
</dbReference>
<dbReference type="CDD" id="cd00156">
    <property type="entry name" value="REC"/>
    <property type="match status" value="1"/>
</dbReference>
<feature type="domain" description="Histidine kinase" evidence="7">
    <location>
        <begin position="276"/>
        <end position="473"/>
    </location>
</feature>
<dbReference type="OrthoDB" id="8127at2157"/>
<dbReference type="SUPFAM" id="SSF55874">
    <property type="entry name" value="ATPase domain of HSP90 chaperone/DNA topoisomerase II/histidine kinase"/>
    <property type="match status" value="1"/>
</dbReference>
<keyword evidence="5" id="KW-0472">Membrane</keyword>
<dbReference type="SMART" id="SM00448">
    <property type="entry name" value="REC"/>
    <property type="match status" value="1"/>
</dbReference>
<dbReference type="Gene3D" id="3.30.450.20">
    <property type="entry name" value="PAS domain"/>
    <property type="match status" value="1"/>
</dbReference>
<keyword evidence="3" id="KW-0808">Transferase</keyword>
<dbReference type="GO" id="GO:0007234">
    <property type="term" value="P:osmosensory signaling via phosphorelay pathway"/>
    <property type="evidence" value="ECO:0007669"/>
    <property type="project" value="TreeGrafter"/>
</dbReference>
<evidence type="ECO:0000256" key="2">
    <source>
        <dbReference type="ARBA" id="ARBA00012438"/>
    </source>
</evidence>
<dbReference type="InterPro" id="IPR013656">
    <property type="entry name" value="PAS_4"/>
</dbReference>
<dbReference type="Gene3D" id="3.30.565.10">
    <property type="entry name" value="Histidine kinase-like ATPase, C-terminal domain"/>
    <property type="match status" value="1"/>
</dbReference>
<comment type="catalytic activity">
    <reaction evidence="1">
        <text>ATP + protein L-histidine = ADP + protein N-phospho-L-histidine.</text>
        <dbReference type="EC" id="2.7.13.3"/>
    </reaction>
</comment>
<dbReference type="PANTHER" id="PTHR42878">
    <property type="entry name" value="TWO-COMPONENT HISTIDINE KINASE"/>
    <property type="match status" value="1"/>
</dbReference>
<dbReference type="Proteomes" id="UP000005095">
    <property type="component" value="Chromosome"/>
</dbReference>